<dbReference type="RefSeq" id="WP_131280583.1">
    <property type="nucleotide sequence ID" value="NZ_JBHSLR010000009.1"/>
</dbReference>
<comment type="subunit">
    <text evidence="9">Homohexamer.</text>
</comment>
<accession>A0A4Q9V0B7</accession>
<dbReference type="HAMAP" id="MF_00151">
    <property type="entry name" value="PPAT_bact"/>
    <property type="match status" value="1"/>
</dbReference>
<name>A0A4Q9V0B7_9ACTO</name>
<dbReference type="InterPro" id="IPR001980">
    <property type="entry name" value="PPAT"/>
</dbReference>
<feature type="site" description="Transition state stabilizer" evidence="9">
    <location>
        <position position="17"/>
    </location>
</feature>
<dbReference type="PRINTS" id="PR01020">
    <property type="entry name" value="LPSBIOSNTHSS"/>
</dbReference>
<comment type="pathway">
    <text evidence="9">Cofactor biosynthesis; coenzyme A biosynthesis; CoA from (R)-pantothenate: step 4/5.</text>
</comment>
<evidence type="ECO:0000313" key="11">
    <source>
        <dbReference type="EMBL" id="TBW22064.1"/>
    </source>
</evidence>
<keyword evidence="4 9" id="KW-0547">Nucleotide-binding</keyword>
<dbReference type="PANTHER" id="PTHR21342:SF1">
    <property type="entry name" value="PHOSPHOPANTETHEINE ADENYLYLTRANSFERASE"/>
    <property type="match status" value="1"/>
</dbReference>
<dbReference type="EMBL" id="SJDT01000003">
    <property type="protein sequence ID" value="TBW22064.1"/>
    <property type="molecule type" value="Genomic_DNA"/>
</dbReference>
<dbReference type="NCBIfam" id="TIGR01510">
    <property type="entry name" value="coaD_prev_kdtB"/>
    <property type="match status" value="1"/>
</dbReference>
<keyword evidence="2 9" id="KW-0808">Transferase</keyword>
<keyword evidence="12" id="KW-1185">Reference proteome</keyword>
<evidence type="ECO:0000256" key="7">
    <source>
        <dbReference type="ARBA" id="ARBA00022993"/>
    </source>
</evidence>
<keyword evidence="6 9" id="KW-0460">Magnesium</keyword>
<comment type="subcellular location">
    <subcellularLocation>
        <location evidence="9">Cytoplasm</location>
    </subcellularLocation>
</comment>
<dbReference type="EC" id="2.7.7.3" evidence="9"/>
<dbReference type="GO" id="GO:0015937">
    <property type="term" value="P:coenzyme A biosynthetic process"/>
    <property type="evidence" value="ECO:0007669"/>
    <property type="project" value="UniProtKB-UniRule"/>
</dbReference>
<feature type="binding site" evidence="9">
    <location>
        <position position="17"/>
    </location>
    <ligand>
        <name>ATP</name>
        <dbReference type="ChEBI" id="CHEBI:30616"/>
    </ligand>
</feature>
<dbReference type="Pfam" id="PF01467">
    <property type="entry name" value="CTP_transf_like"/>
    <property type="match status" value="1"/>
</dbReference>
<gene>
    <name evidence="9" type="primary">coaD</name>
    <name evidence="11" type="ORF">EZJ44_04315</name>
</gene>
<evidence type="ECO:0000256" key="5">
    <source>
        <dbReference type="ARBA" id="ARBA00022840"/>
    </source>
</evidence>
<proteinExistence type="inferred from homology"/>
<organism evidence="11 12">
    <name type="scientific">Arcanobacterium bovis</name>
    <dbReference type="NCBI Taxonomy" id="2529275"/>
    <lineage>
        <taxon>Bacteria</taxon>
        <taxon>Bacillati</taxon>
        <taxon>Actinomycetota</taxon>
        <taxon>Actinomycetes</taxon>
        <taxon>Actinomycetales</taxon>
        <taxon>Actinomycetaceae</taxon>
        <taxon>Arcanobacterium</taxon>
    </lineage>
</organism>
<sequence length="159" mass="16785">MTIAVCPGSFDPITSGHVDVVRRARGMFDEVIVAVARNAHKKYFFSDDERLSLAQGAVSDIPGVSVEFVDGLIADFAAERGAAAIVKGLRGAADYDAEQAMSLLNRHLSGIETIFIMGDPALGHVASSFVKDIASHGGPIADLVPHNVALALKKKVESQ</sequence>
<evidence type="ECO:0000256" key="9">
    <source>
        <dbReference type="HAMAP-Rule" id="MF_00151"/>
    </source>
</evidence>
<evidence type="ECO:0000256" key="3">
    <source>
        <dbReference type="ARBA" id="ARBA00022695"/>
    </source>
</evidence>
<dbReference type="AlphaFoldDB" id="A0A4Q9V0B7"/>
<protein>
    <recommendedName>
        <fullName evidence="9">Phosphopantetheine adenylyltransferase</fullName>
        <ecNumber evidence="9">2.7.7.3</ecNumber>
    </recommendedName>
    <alternativeName>
        <fullName evidence="9">Dephospho-CoA pyrophosphorylase</fullName>
    </alternativeName>
    <alternativeName>
        <fullName evidence="9">Pantetheine-phosphate adenylyltransferase</fullName>
        <shortName evidence="9">PPAT</shortName>
    </alternativeName>
</protein>
<keyword evidence="5 9" id="KW-0067">ATP-binding</keyword>
<feature type="binding site" evidence="9">
    <location>
        <begin position="122"/>
        <end position="128"/>
    </location>
    <ligand>
        <name>ATP</name>
        <dbReference type="ChEBI" id="CHEBI:30616"/>
    </ligand>
</feature>
<dbReference type="Gene3D" id="3.40.50.620">
    <property type="entry name" value="HUPs"/>
    <property type="match status" value="1"/>
</dbReference>
<dbReference type="OrthoDB" id="9806661at2"/>
<dbReference type="NCBIfam" id="TIGR00125">
    <property type="entry name" value="cyt_tran_rel"/>
    <property type="match status" value="1"/>
</dbReference>
<comment type="cofactor">
    <cofactor evidence="9">
        <name>Mg(2+)</name>
        <dbReference type="ChEBI" id="CHEBI:18420"/>
    </cofactor>
</comment>
<feature type="binding site" evidence="9">
    <location>
        <position position="9"/>
    </location>
    <ligand>
        <name>substrate</name>
    </ligand>
</feature>
<keyword evidence="7 9" id="KW-0173">Coenzyme A biosynthesis</keyword>
<feature type="binding site" evidence="9">
    <location>
        <begin position="9"/>
        <end position="10"/>
    </location>
    <ligand>
        <name>ATP</name>
        <dbReference type="ChEBI" id="CHEBI:30616"/>
    </ligand>
</feature>
<feature type="binding site" evidence="9">
    <location>
        <position position="41"/>
    </location>
    <ligand>
        <name>substrate</name>
    </ligand>
</feature>
<comment type="function">
    <text evidence="9">Reversibly transfers an adenylyl group from ATP to 4'-phosphopantetheine, yielding dephospho-CoA (dPCoA) and pyrophosphate.</text>
</comment>
<evidence type="ECO:0000259" key="10">
    <source>
        <dbReference type="Pfam" id="PF01467"/>
    </source>
</evidence>
<evidence type="ECO:0000256" key="2">
    <source>
        <dbReference type="ARBA" id="ARBA00022679"/>
    </source>
</evidence>
<feature type="binding site" evidence="9">
    <location>
        <position position="98"/>
    </location>
    <ligand>
        <name>ATP</name>
        <dbReference type="ChEBI" id="CHEBI:30616"/>
    </ligand>
</feature>
<dbReference type="PANTHER" id="PTHR21342">
    <property type="entry name" value="PHOSPHOPANTETHEINE ADENYLYLTRANSFERASE"/>
    <property type="match status" value="1"/>
</dbReference>
<evidence type="ECO:0000256" key="8">
    <source>
        <dbReference type="ARBA" id="ARBA00029346"/>
    </source>
</evidence>
<feature type="binding site" evidence="9">
    <location>
        <begin position="88"/>
        <end position="90"/>
    </location>
    <ligand>
        <name>ATP</name>
        <dbReference type="ChEBI" id="CHEBI:30616"/>
    </ligand>
</feature>
<dbReference type="GO" id="GO:0005737">
    <property type="term" value="C:cytoplasm"/>
    <property type="evidence" value="ECO:0007669"/>
    <property type="project" value="UniProtKB-SubCell"/>
</dbReference>
<dbReference type="SUPFAM" id="SSF52374">
    <property type="entry name" value="Nucleotidylyl transferase"/>
    <property type="match status" value="1"/>
</dbReference>
<evidence type="ECO:0000256" key="6">
    <source>
        <dbReference type="ARBA" id="ARBA00022842"/>
    </source>
</evidence>
<comment type="similarity">
    <text evidence="9">Belongs to the bacterial CoaD family.</text>
</comment>
<reference evidence="11 12" key="1">
    <citation type="submission" date="2019-02" db="EMBL/GenBank/DDBJ databases">
        <title>Arcanobacterium bovis sp. nov., isolated from the milk of a cow with mastitis.</title>
        <authorList>
            <person name="Sammra O."/>
            <person name="Foster G."/>
            <person name="Hassan A."/>
            <person name="Alssahen M."/>
            <person name="Laemmler C."/>
            <person name="Borowiak M."/>
            <person name="Malorny B."/>
            <person name="Abdulmawjood A."/>
        </authorList>
    </citation>
    <scope>NUCLEOTIDE SEQUENCE [LARGE SCALE GENOMIC DNA]</scope>
    <source>
        <strain evidence="11 12">C605018/01/1</strain>
    </source>
</reference>
<evidence type="ECO:0000256" key="4">
    <source>
        <dbReference type="ARBA" id="ARBA00022741"/>
    </source>
</evidence>
<feature type="binding site" evidence="9">
    <location>
        <position position="87"/>
    </location>
    <ligand>
        <name>substrate</name>
    </ligand>
</feature>
<dbReference type="GO" id="GO:0004595">
    <property type="term" value="F:pantetheine-phosphate adenylyltransferase activity"/>
    <property type="evidence" value="ECO:0007669"/>
    <property type="project" value="UniProtKB-UniRule"/>
</dbReference>
<dbReference type="InterPro" id="IPR004821">
    <property type="entry name" value="Cyt_trans-like"/>
</dbReference>
<evidence type="ECO:0000313" key="12">
    <source>
        <dbReference type="Proteomes" id="UP000293036"/>
    </source>
</evidence>
<comment type="caution">
    <text evidence="11">The sequence shown here is derived from an EMBL/GenBank/DDBJ whole genome shotgun (WGS) entry which is preliminary data.</text>
</comment>
<dbReference type="GO" id="GO:0005524">
    <property type="term" value="F:ATP binding"/>
    <property type="evidence" value="ECO:0007669"/>
    <property type="project" value="UniProtKB-KW"/>
</dbReference>
<keyword evidence="3 9" id="KW-0548">Nucleotidyltransferase</keyword>
<keyword evidence="1 9" id="KW-0963">Cytoplasm</keyword>
<comment type="catalytic activity">
    <reaction evidence="8 9">
        <text>(R)-4'-phosphopantetheine + ATP + H(+) = 3'-dephospho-CoA + diphosphate</text>
        <dbReference type="Rhea" id="RHEA:19801"/>
        <dbReference type="ChEBI" id="CHEBI:15378"/>
        <dbReference type="ChEBI" id="CHEBI:30616"/>
        <dbReference type="ChEBI" id="CHEBI:33019"/>
        <dbReference type="ChEBI" id="CHEBI:57328"/>
        <dbReference type="ChEBI" id="CHEBI:61723"/>
        <dbReference type="EC" id="2.7.7.3"/>
    </reaction>
</comment>
<dbReference type="Proteomes" id="UP000293036">
    <property type="component" value="Unassembled WGS sequence"/>
</dbReference>
<dbReference type="CDD" id="cd02163">
    <property type="entry name" value="PPAT"/>
    <property type="match status" value="1"/>
</dbReference>
<feature type="binding site" evidence="9">
    <location>
        <position position="73"/>
    </location>
    <ligand>
        <name>substrate</name>
    </ligand>
</feature>
<dbReference type="InterPro" id="IPR014729">
    <property type="entry name" value="Rossmann-like_a/b/a_fold"/>
</dbReference>
<feature type="domain" description="Cytidyltransferase-like" evidence="10">
    <location>
        <begin position="5"/>
        <end position="114"/>
    </location>
</feature>
<dbReference type="UniPathway" id="UPA00241">
    <property type="reaction ID" value="UER00355"/>
</dbReference>
<evidence type="ECO:0000256" key="1">
    <source>
        <dbReference type="ARBA" id="ARBA00022490"/>
    </source>
</evidence>